<gene>
    <name evidence="5" type="ORF">CBF29_08750</name>
</gene>
<dbReference type="InterPro" id="IPR050490">
    <property type="entry name" value="Bact_solute-bd_prot1"/>
</dbReference>
<name>A0A430ASM3_9ENTE</name>
<dbReference type="Pfam" id="PF01547">
    <property type="entry name" value="SBP_bac_1"/>
    <property type="match status" value="1"/>
</dbReference>
<keyword evidence="6" id="KW-1185">Reference proteome</keyword>
<evidence type="ECO:0000256" key="1">
    <source>
        <dbReference type="ARBA" id="ARBA00008520"/>
    </source>
</evidence>
<keyword evidence="2" id="KW-0813">Transport</keyword>
<protein>
    <submittedName>
        <fullName evidence="5">ABC transporter substrate-binding protein</fullName>
    </submittedName>
</protein>
<dbReference type="Proteomes" id="UP000287605">
    <property type="component" value="Unassembled WGS sequence"/>
</dbReference>
<keyword evidence="3 4" id="KW-0732">Signal</keyword>
<dbReference type="PANTHER" id="PTHR43649">
    <property type="entry name" value="ARABINOSE-BINDING PROTEIN-RELATED"/>
    <property type="match status" value="1"/>
</dbReference>
<dbReference type="PANTHER" id="PTHR43649:SF34">
    <property type="entry name" value="ABC TRANSPORTER PERIPLASMIC-BINDING PROTEIN YCJN-RELATED"/>
    <property type="match status" value="1"/>
</dbReference>
<evidence type="ECO:0000256" key="2">
    <source>
        <dbReference type="ARBA" id="ARBA00022448"/>
    </source>
</evidence>
<accession>A0A430ASM3</accession>
<comment type="caution">
    <text evidence="5">The sequence shown here is derived from an EMBL/GenBank/DDBJ whole genome shotgun (WGS) entry which is preliminary data.</text>
</comment>
<feature type="chain" id="PRO_5038840308" evidence="4">
    <location>
        <begin position="27"/>
        <end position="435"/>
    </location>
</feature>
<proteinExistence type="inferred from homology"/>
<comment type="similarity">
    <text evidence="1">Belongs to the bacterial solute-binding protein 1 family.</text>
</comment>
<dbReference type="EMBL" id="NGKA01000012">
    <property type="protein sequence ID" value="RSU11040.1"/>
    <property type="molecule type" value="Genomic_DNA"/>
</dbReference>
<evidence type="ECO:0000256" key="4">
    <source>
        <dbReference type="SAM" id="SignalP"/>
    </source>
</evidence>
<evidence type="ECO:0000256" key="3">
    <source>
        <dbReference type="ARBA" id="ARBA00022729"/>
    </source>
</evidence>
<dbReference type="PROSITE" id="PS51257">
    <property type="entry name" value="PROKAR_LIPOPROTEIN"/>
    <property type="match status" value="1"/>
</dbReference>
<dbReference type="CDD" id="cd13585">
    <property type="entry name" value="PBP2_TMBP_like"/>
    <property type="match status" value="1"/>
</dbReference>
<evidence type="ECO:0000313" key="5">
    <source>
        <dbReference type="EMBL" id="RSU11040.1"/>
    </source>
</evidence>
<reference evidence="5 6" key="1">
    <citation type="submission" date="2017-05" db="EMBL/GenBank/DDBJ databases">
        <title>Vagococcus spp. assemblies.</title>
        <authorList>
            <person name="Gulvik C.A."/>
        </authorList>
    </citation>
    <scope>NUCLEOTIDE SEQUENCE [LARGE SCALE GENOMIC DNA]</scope>
    <source>
        <strain evidence="5 6">CCUG 51432</strain>
    </source>
</reference>
<dbReference type="OrthoDB" id="9770625at2"/>
<dbReference type="Gene3D" id="3.40.190.10">
    <property type="entry name" value="Periplasmic binding protein-like II"/>
    <property type="match status" value="1"/>
</dbReference>
<sequence length="435" mass="47865">MKKMKKRTIRRLAIVGIGLVSSLLLTTGCGREENKTDSAKDKKLTVLVESGSPAETVANKTAAEFKEKTGYEVIVDSVPYSGLYDKVSTEIKAKAAAHDVVSLDVLWLSAFENALTPLDEFVDDKITADFLPTLKEGGTLNDNLLGLPMWINSKVLIYRQDLFEDEANKAAFNKEFGHELKVPTTWDEYKECAEFFTKDDMYGTAVFGMASGDTVCSFLDHASQAGAMPLVLSDDNEVLVDEKPYVEALQYLCDLYDAGYVPEETLSIASTEAQEMFNNGKLAMQLNWSHQYPAAYSLNSSNVGVAPMIGGADGVAATTGPWYQCVMKNSDNQEIAIDYLKFMYDNNEKYMTEGSLKIAGRTSVYEKYASDAGNEHLTAVLETLDNEYSQNRPATPSWTEIEEVLAKAVQSALSGKSTPEDALKNAKTEIESIIE</sequence>
<dbReference type="AlphaFoldDB" id="A0A430ASM3"/>
<feature type="signal peptide" evidence="4">
    <location>
        <begin position="1"/>
        <end position="26"/>
    </location>
</feature>
<dbReference type="InterPro" id="IPR006059">
    <property type="entry name" value="SBP"/>
</dbReference>
<dbReference type="SUPFAM" id="SSF53850">
    <property type="entry name" value="Periplasmic binding protein-like II"/>
    <property type="match status" value="1"/>
</dbReference>
<evidence type="ECO:0000313" key="6">
    <source>
        <dbReference type="Proteomes" id="UP000287605"/>
    </source>
</evidence>
<organism evidence="5 6">
    <name type="scientific">Vagococcus elongatus</name>
    <dbReference type="NCBI Taxonomy" id="180344"/>
    <lineage>
        <taxon>Bacteria</taxon>
        <taxon>Bacillati</taxon>
        <taxon>Bacillota</taxon>
        <taxon>Bacilli</taxon>
        <taxon>Lactobacillales</taxon>
        <taxon>Enterococcaceae</taxon>
        <taxon>Vagococcus</taxon>
    </lineage>
</organism>